<evidence type="ECO:0000256" key="5">
    <source>
        <dbReference type="ARBA" id="ARBA00022737"/>
    </source>
</evidence>
<dbReference type="InterPro" id="IPR015943">
    <property type="entry name" value="WD40/YVTN_repeat-like_dom_sf"/>
</dbReference>
<dbReference type="SUPFAM" id="SSF50978">
    <property type="entry name" value="WD40 repeat-like"/>
    <property type="match status" value="1"/>
</dbReference>
<keyword evidence="14" id="KW-1185">Reference proteome</keyword>
<sequence>MMISPPRRDMRAVLSMYYKGKMVSHGSLLTLSPLLSKNKTLLAKRLAFVNVASCCYHLKKTHHLPSKLCSCSVIEFSNPLRGLFVCRRVKKKKNPQCCLLFSLVQKALGAVRSLTPTSSPLSSPSKHGDRFIPSRAGANWSVNFHRINVSLPQQQIHQALFCLSYQKNNALKIKVFALFFLILKFTELVESDHLLIMIILTQEIEKSHNQNRKTKDGTTDSNKADGLAYSALLKNELLGAGIEKVQDPQSEDRRLQPSTPAKRSLFSYSVSTKRALPDEDGNTVSPYSLSPVSSNSQKLLRSPRKPTRKISKIPFKVLDAPELQDDFYLNLVDWSSLNVLSVGLGTCVYLWSACTSQVTRLCDLSVEGDSVTSVGWSERGNLVAVGTHKGYVQIWDAAAGKKLSVLEGHTARVGALAWNADQLSSGSRDRVILQRDIRAPPLQSERRLQGHRQEVCGLKWSTDHQLLASGGNDNKLLVWNHSSVLPVQQYTEHLAAVKAIAWSPHQHGLLASGGGTADRCIRFWNTLTGQPLQCTDTGSQVCNLAWSKHTNELVSTHGYSQNQILVWKYPSLTQVAKLTGHSYRVLYLAMSPDGEAIVTGAGDETLRFWNVFSKMRSTKESVSVLNLFTRIR</sequence>
<reference evidence="14" key="2">
    <citation type="submission" date="2023-03" db="EMBL/GenBank/DDBJ databases">
        <authorList>
            <consortium name="Wellcome Sanger Institute Data Sharing"/>
        </authorList>
    </citation>
    <scope>NUCLEOTIDE SEQUENCE [LARGE SCALE GENOMIC DNA]</scope>
</reference>
<dbReference type="PANTHER" id="PTHR19918:SF34">
    <property type="entry name" value="FIZZY-RELATED PROTEIN HOMOLOG"/>
    <property type="match status" value="1"/>
</dbReference>
<dbReference type="FunFam" id="2.130.10.10:FF:000025">
    <property type="entry name" value="FIZZY-related 2 isoform 1"/>
    <property type="match status" value="1"/>
</dbReference>
<comment type="pathway">
    <text evidence="1">Protein modification; protein ubiquitination.</text>
</comment>
<dbReference type="InterPro" id="IPR036322">
    <property type="entry name" value="WD40_repeat_dom_sf"/>
</dbReference>
<evidence type="ECO:0000256" key="9">
    <source>
        <dbReference type="ARBA" id="ARBA00081406"/>
    </source>
</evidence>
<dbReference type="InterPro" id="IPR033010">
    <property type="entry name" value="Cdc20/Fizzy"/>
</dbReference>
<keyword evidence="5" id="KW-0677">Repeat</keyword>
<dbReference type="InterPro" id="IPR019775">
    <property type="entry name" value="WD40_repeat_CS"/>
</dbReference>
<dbReference type="PROSITE" id="PS00678">
    <property type="entry name" value="WD_REPEATS_1"/>
    <property type="match status" value="1"/>
</dbReference>
<dbReference type="SMART" id="SM00320">
    <property type="entry name" value="WD40"/>
    <property type="match status" value="6"/>
</dbReference>
<reference evidence="13" key="4">
    <citation type="submission" date="2025-09" db="UniProtKB">
        <authorList>
            <consortium name="Ensembl"/>
        </authorList>
    </citation>
    <scope>IDENTIFICATION</scope>
</reference>
<dbReference type="InterPro" id="IPR056150">
    <property type="entry name" value="WD40_CDC20-Fz"/>
</dbReference>
<dbReference type="GO" id="GO:0031145">
    <property type="term" value="P:anaphase-promoting complex-dependent catabolic process"/>
    <property type="evidence" value="ECO:0007669"/>
    <property type="project" value="TreeGrafter"/>
</dbReference>
<dbReference type="PROSITE" id="PS50294">
    <property type="entry name" value="WD_REPEATS_REGION"/>
    <property type="match status" value="2"/>
</dbReference>
<keyword evidence="4" id="KW-0132">Cell division</keyword>
<evidence type="ECO:0000256" key="8">
    <source>
        <dbReference type="ARBA" id="ARBA00073600"/>
    </source>
</evidence>
<reference evidence="13 14" key="1">
    <citation type="submission" date="2018-05" db="EMBL/GenBank/DDBJ databases">
        <authorList>
            <person name="Datahose"/>
        </authorList>
    </citation>
    <scope>NUCLEOTIDE SEQUENCE</scope>
</reference>
<evidence type="ECO:0000313" key="14">
    <source>
        <dbReference type="Proteomes" id="UP000265100"/>
    </source>
</evidence>
<protein>
    <recommendedName>
        <fullName evidence="8">Fizzy-related protein homolog</fullName>
    </recommendedName>
    <alternativeName>
        <fullName evidence="9">Cdh1/Hct1 homolog</fullName>
    </alternativeName>
</protein>
<dbReference type="GO" id="GO:0010997">
    <property type="term" value="F:anaphase-promoting complex binding"/>
    <property type="evidence" value="ECO:0007669"/>
    <property type="project" value="InterPro"/>
</dbReference>
<evidence type="ECO:0000256" key="1">
    <source>
        <dbReference type="ARBA" id="ARBA00004906"/>
    </source>
</evidence>
<name>A0AAX7TJS9_ASTCA</name>
<dbReference type="GeneTree" id="ENSGT00950000183104"/>
<dbReference type="InterPro" id="IPR001680">
    <property type="entry name" value="WD40_rpt"/>
</dbReference>
<evidence type="ECO:0000256" key="11">
    <source>
        <dbReference type="SAM" id="MobiDB-lite"/>
    </source>
</evidence>
<feature type="repeat" description="WD" evidence="10">
    <location>
        <begin position="448"/>
        <end position="480"/>
    </location>
</feature>
<dbReference type="CDD" id="cd00200">
    <property type="entry name" value="WD40"/>
    <property type="match status" value="1"/>
</dbReference>
<dbReference type="Pfam" id="PF24807">
    <property type="entry name" value="WD40_CDC20-Fz"/>
    <property type="match status" value="1"/>
</dbReference>
<comment type="similarity">
    <text evidence="2">Belongs to the WD repeat CDC20/Fizzy family.</text>
</comment>
<keyword evidence="6" id="KW-0498">Mitosis</keyword>
<accession>A0AAX7TJS9</accession>
<dbReference type="GO" id="GO:0051301">
    <property type="term" value="P:cell division"/>
    <property type="evidence" value="ECO:0007669"/>
    <property type="project" value="UniProtKB-KW"/>
</dbReference>
<feature type="domain" description="CDC20/Fizzy WD40" evidence="12">
    <location>
        <begin position="318"/>
        <end position="609"/>
    </location>
</feature>
<dbReference type="PROSITE" id="PS50082">
    <property type="entry name" value="WD_REPEATS_2"/>
    <property type="match status" value="3"/>
</dbReference>
<evidence type="ECO:0000256" key="7">
    <source>
        <dbReference type="ARBA" id="ARBA00023306"/>
    </source>
</evidence>
<organism evidence="13 14">
    <name type="scientific">Astatotilapia calliptera</name>
    <name type="common">Eastern happy</name>
    <name type="synonym">Chromis callipterus</name>
    <dbReference type="NCBI Taxonomy" id="8154"/>
    <lineage>
        <taxon>Eukaryota</taxon>
        <taxon>Metazoa</taxon>
        <taxon>Chordata</taxon>
        <taxon>Craniata</taxon>
        <taxon>Vertebrata</taxon>
        <taxon>Euteleostomi</taxon>
        <taxon>Actinopterygii</taxon>
        <taxon>Neopterygii</taxon>
        <taxon>Teleostei</taxon>
        <taxon>Neoteleostei</taxon>
        <taxon>Acanthomorphata</taxon>
        <taxon>Ovalentaria</taxon>
        <taxon>Cichlomorphae</taxon>
        <taxon>Cichliformes</taxon>
        <taxon>Cichlidae</taxon>
        <taxon>African cichlids</taxon>
        <taxon>Pseudocrenilabrinae</taxon>
        <taxon>Haplochromini</taxon>
        <taxon>Astatotilapia</taxon>
    </lineage>
</organism>
<dbReference type="GO" id="GO:1905786">
    <property type="term" value="P:positive regulation of anaphase-promoting complex-dependent catabolic process"/>
    <property type="evidence" value="ECO:0007669"/>
    <property type="project" value="TreeGrafter"/>
</dbReference>
<feature type="region of interest" description="Disordered" evidence="11">
    <location>
        <begin position="277"/>
        <end position="305"/>
    </location>
</feature>
<feature type="compositionally biased region" description="Low complexity" evidence="11">
    <location>
        <begin position="284"/>
        <end position="296"/>
    </location>
</feature>
<evidence type="ECO:0000313" key="13">
    <source>
        <dbReference type="Ensembl" id="ENSACLP00000054091.1"/>
    </source>
</evidence>
<evidence type="ECO:0000256" key="3">
    <source>
        <dbReference type="ARBA" id="ARBA00022574"/>
    </source>
</evidence>
<evidence type="ECO:0000256" key="2">
    <source>
        <dbReference type="ARBA" id="ARBA00006445"/>
    </source>
</evidence>
<proteinExistence type="inferred from homology"/>
<feature type="repeat" description="WD" evidence="10">
    <location>
        <begin position="578"/>
        <end position="611"/>
    </location>
</feature>
<feature type="repeat" description="WD" evidence="10">
    <location>
        <begin position="364"/>
        <end position="405"/>
    </location>
</feature>
<evidence type="ECO:0000256" key="10">
    <source>
        <dbReference type="PROSITE-ProRule" id="PRU00221"/>
    </source>
</evidence>
<keyword evidence="3 10" id="KW-0853">WD repeat</keyword>
<dbReference type="Proteomes" id="UP000265100">
    <property type="component" value="Chromosome 18"/>
</dbReference>
<evidence type="ECO:0000256" key="6">
    <source>
        <dbReference type="ARBA" id="ARBA00022776"/>
    </source>
</evidence>
<reference evidence="13" key="3">
    <citation type="submission" date="2025-08" db="UniProtKB">
        <authorList>
            <consortium name="Ensembl"/>
        </authorList>
    </citation>
    <scope>IDENTIFICATION</scope>
</reference>
<evidence type="ECO:0000259" key="12">
    <source>
        <dbReference type="Pfam" id="PF24807"/>
    </source>
</evidence>
<evidence type="ECO:0000256" key="4">
    <source>
        <dbReference type="ARBA" id="ARBA00022618"/>
    </source>
</evidence>
<dbReference type="Gene3D" id="2.130.10.10">
    <property type="entry name" value="YVTN repeat-like/Quinoprotein amine dehydrogenase"/>
    <property type="match status" value="1"/>
</dbReference>
<dbReference type="Ensembl" id="ENSACLT00000082716.1">
    <property type="protein sequence ID" value="ENSACLP00000054091.1"/>
    <property type="gene ID" value="ENSACLG00000002289.2"/>
</dbReference>
<keyword evidence="7" id="KW-0131">Cell cycle</keyword>
<dbReference type="GO" id="GO:0005680">
    <property type="term" value="C:anaphase-promoting complex"/>
    <property type="evidence" value="ECO:0007669"/>
    <property type="project" value="TreeGrafter"/>
</dbReference>
<dbReference type="AlphaFoldDB" id="A0AAX7TJS9"/>
<dbReference type="GO" id="GO:1990757">
    <property type="term" value="F:ubiquitin ligase activator activity"/>
    <property type="evidence" value="ECO:0007669"/>
    <property type="project" value="TreeGrafter"/>
</dbReference>
<dbReference type="PANTHER" id="PTHR19918">
    <property type="entry name" value="CELL DIVISION CYCLE 20 CDC20 FIZZY -RELATED"/>
    <property type="match status" value="1"/>
</dbReference>